<dbReference type="EMBL" id="CP157963">
    <property type="protein sequence ID" value="XBT97691.1"/>
    <property type="molecule type" value="Genomic_DNA"/>
</dbReference>
<reference evidence="1" key="1">
    <citation type="submission" date="2024-06" db="EMBL/GenBank/DDBJ databases">
        <authorList>
            <person name="Li T."/>
            <person name="Gao R."/>
        </authorList>
    </citation>
    <scope>NUCLEOTIDE SEQUENCE</scope>
    <source>
        <strain evidence="1">ZPR3</strain>
        <plasmid evidence="1">unnamed3</plasmid>
    </source>
</reference>
<geneLocation type="plasmid" evidence="1">
    <name>unnamed3</name>
</geneLocation>
<protein>
    <submittedName>
        <fullName evidence="1">Uncharacterized protein</fullName>
    </submittedName>
</protein>
<gene>
    <name evidence="1" type="ORF">ABM479_33805</name>
</gene>
<keyword evidence="1" id="KW-0614">Plasmid</keyword>
<sequence length="286" mass="31158">MHFTRRQFVVLAGALSISPLQRVQADEHNTLFWHAGRADQSSAIFGYERINAALVSDIVSDGDRIADSATSIYTDFNQNLPLARYKVNLKDVPPVFPELQQADADDLRRIMTAGGGAAVENLPGFVVSLFLIGEGQHPAGPTAGGVIIDHVRSSGKQPSPLISDAEFESIWSPPDTPAARSVGARQISYLLQKRRQVGPIGLYLETLYAQRRSSEIMQLIAEIDREGVISPTVSLGGPQFKALLLEQILKIRSAKNFIFLPLGVLLGDDGILQRMRGNGFQINSLA</sequence>
<proteinExistence type="predicted"/>
<dbReference type="RefSeq" id="WP_349962896.1">
    <property type="nucleotide sequence ID" value="NZ_CP157963.1"/>
</dbReference>
<accession>A0AAU7S5R7</accession>
<evidence type="ECO:0000313" key="1">
    <source>
        <dbReference type="EMBL" id="XBT97691.1"/>
    </source>
</evidence>
<dbReference type="AlphaFoldDB" id="A0AAU7S5R7"/>
<name>A0AAU7S5R7_9HYPH</name>
<organism evidence="1">
    <name type="scientific">Rhizobium sp. ZPR3</name>
    <dbReference type="NCBI Taxonomy" id="3158967"/>
    <lineage>
        <taxon>Bacteria</taxon>
        <taxon>Pseudomonadati</taxon>
        <taxon>Pseudomonadota</taxon>
        <taxon>Alphaproteobacteria</taxon>
        <taxon>Hyphomicrobiales</taxon>
        <taxon>Rhizobiaceae</taxon>
        <taxon>Rhizobium/Agrobacterium group</taxon>
        <taxon>Rhizobium</taxon>
    </lineage>
</organism>